<evidence type="ECO:0000256" key="2">
    <source>
        <dbReference type="ARBA" id="ARBA00005722"/>
    </source>
</evidence>
<comment type="caution">
    <text evidence="7">The sequence shown here is derived from an EMBL/GenBank/DDBJ whole genome shotgun (WGS) entry which is preliminary data.</text>
</comment>
<evidence type="ECO:0000256" key="5">
    <source>
        <dbReference type="ARBA" id="ARBA00023237"/>
    </source>
</evidence>
<reference evidence="7 8" key="1">
    <citation type="submission" date="2019-09" db="EMBL/GenBank/DDBJ databases">
        <title>Draft genome sequences of 48 bacterial type strains from the CCUG.</title>
        <authorList>
            <person name="Tunovic T."/>
            <person name="Pineiro-Iglesias B."/>
            <person name="Unosson C."/>
            <person name="Inganas E."/>
            <person name="Ohlen M."/>
            <person name="Cardew S."/>
            <person name="Jensie-Markopoulos S."/>
            <person name="Salva-Serra F."/>
            <person name="Jaen-Luchoro D."/>
            <person name="Karlsson R."/>
            <person name="Svensson-Stadler L."/>
            <person name="Chun J."/>
            <person name="Moore E."/>
        </authorList>
    </citation>
    <scope>NUCLEOTIDE SEQUENCE [LARGE SCALE GENOMIC DNA]</scope>
    <source>
        <strain evidence="7 8">CCUG 48643</strain>
    </source>
</reference>
<comment type="similarity">
    <text evidence="2">Belongs to the MipA/OmpV family.</text>
</comment>
<dbReference type="InterPro" id="IPR010583">
    <property type="entry name" value="MipA"/>
</dbReference>
<dbReference type="AlphaFoldDB" id="A0A7V7NT53"/>
<protein>
    <submittedName>
        <fullName evidence="7">MipA/OmpV family protein</fullName>
    </submittedName>
</protein>
<name>A0A7V7NT53_9VIBR</name>
<organism evidence="7 8">
    <name type="scientific">Vibrio chagasii</name>
    <dbReference type="NCBI Taxonomy" id="170679"/>
    <lineage>
        <taxon>Bacteria</taxon>
        <taxon>Pseudomonadati</taxon>
        <taxon>Pseudomonadota</taxon>
        <taxon>Gammaproteobacteria</taxon>
        <taxon>Vibrionales</taxon>
        <taxon>Vibrionaceae</taxon>
        <taxon>Vibrio</taxon>
    </lineage>
</organism>
<proteinExistence type="inferred from homology"/>
<gene>
    <name evidence="7" type="ORF">F7Q91_13325</name>
</gene>
<keyword evidence="4" id="KW-0472">Membrane</keyword>
<evidence type="ECO:0000313" key="7">
    <source>
        <dbReference type="EMBL" id="KAB0479253.1"/>
    </source>
</evidence>
<evidence type="ECO:0000256" key="1">
    <source>
        <dbReference type="ARBA" id="ARBA00004442"/>
    </source>
</evidence>
<dbReference type="Pfam" id="PF06629">
    <property type="entry name" value="MipA"/>
    <property type="match status" value="1"/>
</dbReference>
<evidence type="ECO:0000256" key="4">
    <source>
        <dbReference type="ARBA" id="ARBA00023136"/>
    </source>
</evidence>
<evidence type="ECO:0000313" key="8">
    <source>
        <dbReference type="Proteomes" id="UP000423756"/>
    </source>
</evidence>
<dbReference type="GO" id="GO:0009279">
    <property type="term" value="C:cell outer membrane"/>
    <property type="evidence" value="ECO:0007669"/>
    <property type="project" value="UniProtKB-SubCell"/>
</dbReference>
<sequence>MVRRIALALSITLGSTQLSFANQEYGIVGGSLTYGESVFSTKSTPQLGATSNLFYSGSKGFIDGSLANWQLLPFVGLSGNWRFAEVSDTFVDLPNGIQDRDGNGIQDRDGNGELGITLGTVGARLTYLHDVTSEHNGYEVQLHLGSTLETWAKPLTITPYLEVDYRDKKLSNHLYGISSSESSVSGLVQFDAESTFVYQAGLIGLYEFTPRWIGIGKMELTHHDSKSPLIQRDIGWSLEIGLTYRFAGL</sequence>
<keyword evidence="3 6" id="KW-0732">Signal</keyword>
<keyword evidence="5" id="KW-0998">Cell outer membrane</keyword>
<feature type="signal peptide" evidence="6">
    <location>
        <begin position="1"/>
        <end position="21"/>
    </location>
</feature>
<evidence type="ECO:0000256" key="3">
    <source>
        <dbReference type="ARBA" id="ARBA00022729"/>
    </source>
</evidence>
<dbReference type="EMBL" id="VZPX01000026">
    <property type="protein sequence ID" value="KAB0479253.1"/>
    <property type="molecule type" value="Genomic_DNA"/>
</dbReference>
<comment type="subcellular location">
    <subcellularLocation>
        <location evidence="1">Cell outer membrane</location>
    </subcellularLocation>
</comment>
<feature type="chain" id="PRO_5031176197" evidence="6">
    <location>
        <begin position="22"/>
        <end position="249"/>
    </location>
</feature>
<dbReference type="PANTHER" id="PTHR38776:SF1">
    <property type="entry name" value="MLTA-INTERACTING PROTEIN-RELATED"/>
    <property type="match status" value="1"/>
</dbReference>
<dbReference type="GeneID" id="77342281"/>
<dbReference type="Proteomes" id="UP000423756">
    <property type="component" value="Unassembled WGS sequence"/>
</dbReference>
<dbReference type="RefSeq" id="WP_137407910.1">
    <property type="nucleotide sequence ID" value="NZ_AP025465.1"/>
</dbReference>
<evidence type="ECO:0000256" key="6">
    <source>
        <dbReference type="SAM" id="SignalP"/>
    </source>
</evidence>
<accession>A0A7V7NT53</accession>
<dbReference type="PANTHER" id="PTHR38776">
    <property type="entry name" value="MLTA-INTERACTING PROTEIN-RELATED"/>
    <property type="match status" value="1"/>
</dbReference>